<dbReference type="PROSITE" id="PS50002">
    <property type="entry name" value="SH3"/>
    <property type="match status" value="1"/>
</dbReference>
<feature type="compositionally biased region" description="Basic and acidic residues" evidence="3">
    <location>
        <begin position="143"/>
        <end position="153"/>
    </location>
</feature>
<dbReference type="Gene3D" id="2.30.30.40">
    <property type="entry name" value="SH3 Domains"/>
    <property type="match status" value="1"/>
</dbReference>
<dbReference type="InterPro" id="IPR001452">
    <property type="entry name" value="SH3_domain"/>
</dbReference>
<sequence length="872" mass="98915">MSVSVQQLAPPFKVKARYGWSGQARGDLGFLEGDVMEVTKITGDWFYGRLLRNRKCSGYFPNNFVNVLGEKMNQNNANETKVYSKSQPTSPVKVVIPPIPARLNPRSSVSSSSSSSSLRDVKKKDSSMYKISQHHSTPNLPEVHVHDKLDYGRYKNTRTKKRTSPEFNRYINEADNIPPLPPIPCADKHHGNLTQQKMPKSSSLNDVSTTRSARDPRISHNGLQAYNGDRNYYYSPSKRSSVTDDSNSSDLFSNSKYMDGSTTSSEDSFALMSDFSATSAGSLARHRFAQSFSDSLERSQTFSSLESINSGSGNGKMGGILRKLMPRGHPNYSNSPNSPISPTAEYPKLPDIQNLKITSTHDDARDWLTVKAQLNRSRSLTKYEKHPRYIRVLEQNHDLVLHPQDAVSNGLNTNEVRYNGQPGLIDIELAGLNLEYIDDMTRKRCIKDGSMTLSTWSQTTFSARYSTTAETLRGIYIFCAETFELVDDNGGTDFSKPPRDLEKILYSRHCTPFQLTCLFKELSKALGITCEMVYGFLKTPVNDNSDYKYNHCWLRVLVNKEWRFIDIILGNISNPIHEFVNNKKITKAEDDYFLVEPLQFIYTHIPQREYEQHIIPSIDRLSALYLPLVFPSFFKYGLSLYKFSTALSYLEDSEIYECSLEIPSDVELFASVVVSTDDVQRKHSYGKMELALVQVKSHKSDSTRRIAVVKAVLPPGVKKGSLYLHAGLRGEQTSVVNVHPLSMMVPLYHSGTEMKYEFTVRKPSESIQKVEMYIVEPQNRYLFQNNEYNFEIIQKSFDGIIYERSSPTRNRRQPMIIKAPSGKRYEFEKNDPHFAYGTSRTTITVKEPGIWKALVAADSGCGSCTFAEWLCL</sequence>
<evidence type="ECO:0000313" key="5">
    <source>
        <dbReference type="EMBL" id="QLG72462.1"/>
    </source>
</evidence>
<dbReference type="PANTHER" id="PTHR46333">
    <property type="entry name" value="CYTOKINESIS PROTEIN 3"/>
    <property type="match status" value="1"/>
</dbReference>
<evidence type="ECO:0000256" key="3">
    <source>
        <dbReference type="SAM" id="MobiDB-lite"/>
    </source>
</evidence>
<dbReference type="Pfam" id="PF01841">
    <property type="entry name" value="Transglut_core"/>
    <property type="match status" value="1"/>
</dbReference>
<feature type="compositionally biased region" description="Low complexity" evidence="3">
    <location>
        <begin position="244"/>
        <end position="255"/>
    </location>
</feature>
<evidence type="ECO:0000259" key="4">
    <source>
        <dbReference type="PROSITE" id="PS50002"/>
    </source>
</evidence>
<organism evidence="5 6">
    <name type="scientific">Zygotorulaspora mrakii</name>
    <name type="common">Zygosaccharomyces mrakii</name>
    <dbReference type="NCBI Taxonomy" id="42260"/>
    <lineage>
        <taxon>Eukaryota</taxon>
        <taxon>Fungi</taxon>
        <taxon>Dikarya</taxon>
        <taxon>Ascomycota</taxon>
        <taxon>Saccharomycotina</taxon>
        <taxon>Saccharomycetes</taxon>
        <taxon>Saccharomycetales</taxon>
        <taxon>Saccharomycetaceae</taxon>
        <taxon>Zygotorulaspora</taxon>
    </lineage>
</organism>
<feature type="compositionally biased region" description="Low complexity" evidence="3">
    <location>
        <begin position="330"/>
        <end position="342"/>
    </location>
</feature>
<evidence type="ECO:0000256" key="1">
    <source>
        <dbReference type="ARBA" id="ARBA00022443"/>
    </source>
</evidence>
<dbReference type="KEGG" id="zmk:HG535_0D01700"/>
<feature type="compositionally biased region" description="Polar residues" evidence="3">
    <location>
        <begin position="192"/>
        <end position="211"/>
    </location>
</feature>
<dbReference type="AlphaFoldDB" id="A0A7H9B401"/>
<feature type="domain" description="SH3" evidence="4">
    <location>
        <begin position="9"/>
        <end position="70"/>
    </location>
</feature>
<dbReference type="PANTHER" id="PTHR46333:SF2">
    <property type="entry name" value="CYTOKINESIS PROTEIN 3"/>
    <property type="match status" value="1"/>
</dbReference>
<dbReference type="EMBL" id="CP058607">
    <property type="protein sequence ID" value="QLG72462.1"/>
    <property type="molecule type" value="Genomic_DNA"/>
</dbReference>
<accession>A0A7H9B401</accession>
<name>A0A7H9B401_ZYGMR</name>
<dbReference type="GO" id="GO:0140278">
    <property type="term" value="P:mitotic division septum assembly"/>
    <property type="evidence" value="ECO:0007669"/>
    <property type="project" value="TreeGrafter"/>
</dbReference>
<keyword evidence="6" id="KW-1185">Reference proteome</keyword>
<dbReference type="RefSeq" id="XP_037144190.1">
    <property type="nucleotide sequence ID" value="XM_037288295.1"/>
</dbReference>
<reference evidence="5 6" key="1">
    <citation type="submission" date="2020-07" db="EMBL/GenBank/DDBJ databases">
        <title>The yeast mating-type switching endonuclease HO is a domesticated member of an unorthodox homing genetic element family.</title>
        <authorList>
            <person name="Coughlan A.Y."/>
            <person name="Lombardi L."/>
            <person name="Braun-Galleani S."/>
            <person name="Martos A.R."/>
            <person name="Galeote V."/>
            <person name="Bigey F."/>
            <person name="Dequin S."/>
            <person name="Byrne K.P."/>
            <person name="Wolfe K.H."/>
        </authorList>
    </citation>
    <scope>NUCLEOTIDE SEQUENCE [LARGE SCALE GENOMIC DNA]</scope>
    <source>
        <strain evidence="5 6">NRRL Y-6702</strain>
    </source>
</reference>
<dbReference type="GeneID" id="59236186"/>
<dbReference type="Pfam" id="PF24584">
    <property type="entry name" value="Ig_CYK3_C"/>
    <property type="match status" value="1"/>
</dbReference>
<dbReference type="SUPFAM" id="SSF54001">
    <property type="entry name" value="Cysteine proteinases"/>
    <property type="match status" value="1"/>
</dbReference>
<dbReference type="SMART" id="SM00326">
    <property type="entry name" value="SH3"/>
    <property type="match status" value="1"/>
</dbReference>
<dbReference type="OrthoDB" id="6129702at2759"/>
<protein>
    <recommendedName>
        <fullName evidence="4">SH3 domain-containing protein</fullName>
    </recommendedName>
</protein>
<feature type="compositionally biased region" description="Low complexity" evidence="3">
    <location>
        <begin position="106"/>
        <end position="118"/>
    </location>
</feature>
<feature type="region of interest" description="Disordered" evidence="3">
    <location>
        <begin position="327"/>
        <end position="346"/>
    </location>
</feature>
<dbReference type="Proteomes" id="UP000509704">
    <property type="component" value="Chromosome 4"/>
</dbReference>
<dbReference type="GO" id="GO:0110085">
    <property type="term" value="C:mitotic actomyosin contractile ring"/>
    <property type="evidence" value="ECO:0007669"/>
    <property type="project" value="TreeGrafter"/>
</dbReference>
<dbReference type="InterPro" id="IPR002931">
    <property type="entry name" value="Transglutaminase-like"/>
</dbReference>
<proteinExistence type="predicted"/>
<keyword evidence="1 2" id="KW-0728">SH3 domain</keyword>
<dbReference type="InterPro" id="IPR056409">
    <property type="entry name" value="Ig_CYK3_C"/>
</dbReference>
<dbReference type="InterPro" id="IPR036028">
    <property type="entry name" value="SH3-like_dom_sf"/>
</dbReference>
<dbReference type="SUPFAM" id="SSF50044">
    <property type="entry name" value="SH3-domain"/>
    <property type="match status" value="1"/>
</dbReference>
<dbReference type="InterPro" id="IPR038765">
    <property type="entry name" value="Papain-like_cys_pep_sf"/>
</dbReference>
<gene>
    <name evidence="5" type="ORF">HG535_0D01700</name>
</gene>
<dbReference type="SMART" id="SM00460">
    <property type="entry name" value="TGc"/>
    <property type="match status" value="1"/>
</dbReference>
<feature type="region of interest" description="Disordered" evidence="3">
    <location>
        <begin position="98"/>
        <end position="260"/>
    </location>
</feature>
<evidence type="ECO:0000256" key="2">
    <source>
        <dbReference type="PROSITE-ProRule" id="PRU00192"/>
    </source>
</evidence>
<evidence type="ECO:0000313" key="6">
    <source>
        <dbReference type="Proteomes" id="UP000509704"/>
    </source>
</evidence>
<dbReference type="InterPro" id="IPR052557">
    <property type="entry name" value="CAP/Cytokinesis_protein"/>
</dbReference>